<evidence type="ECO:0000313" key="1">
    <source>
        <dbReference type="EMBL" id="MCW7554233.1"/>
    </source>
</evidence>
<dbReference type="Proteomes" id="UP001209854">
    <property type="component" value="Unassembled WGS sequence"/>
</dbReference>
<protein>
    <submittedName>
        <fullName evidence="1">Uncharacterized protein</fullName>
    </submittedName>
</protein>
<gene>
    <name evidence="1" type="ORF">NX722_16720</name>
</gene>
<accession>A0ABT3MYR5</accession>
<reference evidence="1 2" key="1">
    <citation type="submission" date="2022-10" db="EMBL/GenBank/DDBJ databases">
        <title>High-quality genome sequences of two octocoral-associated bacteria, Endozoicomonas euniceicola EF212 and Endozoicomonas gorgoniicola PS125.</title>
        <authorList>
            <person name="Chiou Y.-J."/>
            <person name="Chen Y.-H."/>
        </authorList>
    </citation>
    <scope>NUCLEOTIDE SEQUENCE [LARGE SCALE GENOMIC DNA]</scope>
    <source>
        <strain evidence="1 2">PS125</strain>
    </source>
</reference>
<dbReference type="EMBL" id="JAPFCC010000001">
    <property type="protein sequence ID" value="MCW7554233.1"/>
    <property type="molecule type" value="Genomic_DNA"/>
</dbReference>
<sequence>MKSYSGLFLAISQQSRKGKLLYSSPNPDTWNKKWTLKDNDQDKPDSRPELESWIEQHLDPNCLDSIESLAESITSAIETDQKELFFQLIDQTDSGRVHTEASLDKRNSEWLTARMRYDSELECDICTRLMDAQF</sequence>
<keyword evidence="2" id="KW-1185">Reference proteome</keyword>
<evidence type="ECO:0000313" key="2">
    <source>
        <dbReference type="Proteomes" id="UP001209854"/>
    </source>
</evidence>
<comment type="caution">
    <text evidence="1">The sequence shown here is derived from an EMBL/GenBank/DDBJ whole genome shotgun (WGS) entry which is preliminary data.</text>
</comment>
<organism evidence="1 2">
    <name type="scientific">Endozoicomonas gorgoniicola</name>
    <dbReference type="NCBI Taxonomy" id="1234144"/>
    <lineage>
        <taxon>Bacteria</taxon>
        <taxon>Pseudomonadati</taxon>
        <taxon>Pseudomonadota</taxon>
        <taxon>Gammaproteobacteria</taxon>
        <taxon>Oceanospirillales</taxon>
        <taxon>Endozoicomonadaceae</taxon>
        <taxon>Endozoicomonas</taxon>
    </lineage>
</organism>
<name>A0ABT3MYR5_9GAMM</name>
<dbReference type="RefSeq" id="WP_262563974.1">
    <property type="nucleotide sequence ID" value="NZ_JAPFCC010000001.1"/>
</dbReference>
<proteinExistence type="predicted"/>